<feature type="transmembrane region" description="Helical" evidence="1">
    <location>
        <begin position="304"/>
        <end position="321"/>
    </location>
</feature>
<keyword evidence="1" id="KW-0472">Membrane</keyword>
<keyword evidence="3" id="KW-1185">Reference proteome</keyword>
<feature type="transmembrane region" description="Helical" evidence="1">
    <location>
        <begin position="46"/>
        <end position="69"/>
    </location>
</feature>
<dbReference type="PANTHER" id="PTHR34821:SF2">
    <property type="entry name" value="INNER MEMBRANE PROTEIN YDCZ"/>
    <property type="match status" value="1"/>
</dbReference>
<feature type="transmembrane region" description="Helical" evidence="1">
    <location>
        <begin position="204"/>
        <end position="223"/>
    </location>
</feature>
<feature type="transmembrane region" description="Helical" evidence="1">
    <location>
        <begin position="243"/>
        <end position="263"/>
    </location>
</feature>
<proteinExistence type="predicted"/>
<name>A0A5B8M9S2_9MICO</name>
<gene>
    <name evidence="2" type="ORF">FPZ11_15650</name>
</gene>
<accession>A0A5B8M9S2</accession>
<dbReference type="InterPro" id="IPR006750">
    <property type="entry name" value="YdcZ"/>
</dbReference>
<evidence type="ECO:0000313" key="3">
    <source>
        <dbReference type="Proteomes" id="UP000320216"/>
    </source>
</evidence>
<keyword evidence="1" id="KW-1133">Transmembrane helix</keyword>
<dbReference type="KEGG" id="huw:FPZ11_15650"/>
<feature type="transmembrane region" description="Helical" evidence="1">
    <location>
        <begin position="145"/>
        <end position="166"/>
    </location>
</feature>
<reference evidence="2 3" key="1">
    <citation type="submission" date="2019-07" db="EMBL/GenBank/DDBJ databases">
        <title>Full genome sequence of Humibacter sp. WJ7-1.</title>
        <authorList>
            <person name="Im W.-T."/>
        </authorList>
    </citation>
    <scope>NUCLEOTIDE SEQUENCE [LARGE SCALE GENOMIC DNA]</scope>
    <source>
        <strain evidence="2 3">WJ7-1</strain>
    </source>
</reference>
<evidence type="ECO:0000256" key="1">
    <source>
        <dbReference type="SAM" id="Phobius"/>
    </source>
</evidence>
<dbReference type="Proteomes" id="UP000320216">
    <property type="component" value="Chromosome"/>
</dbReference>
<evidence type="ECO:0000313" key="2">
    <source>
        <dbReference type="EMBL" id="QDZ16931.1"/>
    </source>
</evidence>
<dbReference type="GO" id="GO:0005886">
    <property type="term" value="C:plasma membrane"/>
    <property type="evidence" value="ECO:0007669"/>
    <property type="project" value="TreeGrafter"/>
</dbReference>
<feature type="transmembrane region" description="Helical" evidence="1">
    <location>
        <begin position="178"/>
        <end position="198"/>
    </location>
</feature>
<keyword evidence="1" id="KW-0812">Transmembrane</keyword>
<feature type="transmembrane region" description="Helical" evidence="1">
    <location>
        <begin position="121"/>
        <end position="139"/>
    </location>
</feature>
<feature type="transmembrane region" description="Helical" evidence="1">
    <location>
        <begin position="327"/>
        <end position="348"/>
    </location>
</feature>
<sequence length="368" mass="37426">MRLTVRVDESGAEGTRLQRVEHEFEGDARDVETAFAHPSPARSPRLLVSVVAVVAAALGGGLITIQARINGQLALELGDGYTAALISFFVGLVVIAVVSAVSAKARRGIRMIPAAVRSGELPWWMLLGGFAGATLVLSQGLAVTLIGVALFTVAIVAGQTIGSLVIDARGMGKVPPKPVTATRVIGTIVVIGSVALSVSPQINAHAPFLVLLMPLIAGCLTGWQQAVNGQVRTTVGSPVTATLVNFIAGTLLLGVVAIVHIALAGPPASLPTNPALYLGGVLGMIFIMVAAVIVPLVGVLLQGLAAVTGQLVAALVIEALFPAPGTTLQLVTIAGTLLTIVGLAISVIPKRAKDAARTDTAKPVAPID</sequence>
<dbReference type="OrthoDB" id="6463253at2"/>
<dbReference type="Pfam" id="PF04657">
    <property type="entry name" value="DMT_YdcZ"/>
    <property type="match status" value="2"/>
</dbReference>
<dbReference type="AlphaFoldDB" id="A0A5B8M9S2"/>
<dbReference type="EMBL" id="CP042305">
    <property type="protein sequence ID" value="QDZ16931.1"/>
    <property type="molecule type" value="Genomic_DNA"/>
</dbReference>
<protein>
    <submittedName>
        <fullName evidence="2">DMT family transporter</fullName>
    </submittedName>
</protein>
<feature type="transmembrane region" description="Helical" evidence="1">
    <location>
        <begin position="81"/>
        <end position="101"/>
    </location>
</feature>
<organism evidence="2 3">
    <name type="scientific">Humibacter ginsenosidimutans</name>
    <dbReference type="NCBI Taxonomy" id="2599293"/>
    <lineage>
        <taxon>Bacteria</taxon>
        <taxon>Bacillati</taxon>
        <taxon>Actinomycetota</taxon>
        <taxon>Actinomycetes</taxon>
        <taxon>Micrococcales</taxon>
        <taxon>Microbacteriaceae</taxon>
        <taxon>Humibacter</taxon>
    </lineage>
</organism>
<feature type="transmembrane region" description="Helical" evidence="1">
    <location>
        <begin position="275"/>
        <end position="297"/>
    </location>
</feature>
<dbReference type="PANTHER" id="PTHR34821">
    <property type="entry name" value="INNER MEMBRANE PROTEIN YDCZ"/>
    <property type="match status" value="1"/>
</dbReference>